<keyword evidence="1" id="KW-1133">Transmembrane helix</keyword>
<keyword evidence="1" id="KW-0472">Membrane</keyword>
<feature type="transmembrane region" description="Helical" evidence="1">
    <location>
        <begin position="35"/>
        <end position="55"/>
    </location>
</feature>
<sequence>MSKNFVYRPDIDGLRAVAVLLVVFYHAGFTTIKGGFIGVDVFFVLSGFLITLILDREIRSGEFSFKKFYLRRIRRLLPALLFVLVVTSVFCFYYLVPGDFIAYGNSLRYTLLSLSNVYFWLNTGSYFSKNVDELPLLHTWSLSVEEQFYFVWPVFLLAMSRFFSRTTTWVLFILGFFAAFGIADWAAVNKASAAYYFLPTRAYELMLGAGLALAWDDFPRLNARQNNLLSLVGLSMIIGTSLLLNKSRVFPGVNALWPCLGAALLIASGKHQEQAGIVNRILAIKPVVAIGLISYALYLWHWPILALINYQGIELTKPVASFAIGASVIMAVLSYFFIEKPFRTKLIFSFEKSFVIWLLIPLVMSVFGYQYVQGKDGFKERFENLFNPSNKVLPDLEKANLGKLSGSYLGVKKEKLDGLFIGDSMAGAYLDFVNVLAVDARLFIYGSHLSGLPPFFGQFDYPREDALETRTPDKLEQNELRIKEAGNYRFVILSASWANGFPYLGHSEDDINRTIEYYLNNKVKVIVLWKPNFFGGARIYNQSVAQLMRTKTLVDFKIKDQPTKIVADLKEKYPDIILINPNDVLCRDGECDVQIDGTFIYSDQAHLNRLGSFLLGEKYLKINGNPLSGL</sequence>
<dbReference type="Pfam" id="PF01757">
    <property type="entry name" value="Acyl_transf_3"/>
    <property type="match status" value="1"/>
</dbReference>
<dbReference type="InterPro" id="IPR002656">
    <property type="entry name" value="Acyl_transf_3_dom"/>
</dbReference>
<accession>A0ABT1TQG5</accession>
<dbReference type="InterPro" id="IPR043968">
    <property type="entry name" value="SGNH"/>
</dbReference>
<feature type="transmembrane region" description="Helical" evidence="1">
    <location>
        <begin position="12"/>
        <end position="29"/>
    </location>
</feature>
<keyword evidence="1" id="KW-0812">Transmembrane</keyword>
<organism evidence="4 5">
    <name type="scientific">Methylomonas rosea</name>
    <dbReference type="NCBI Taxonomy" id="2952227"/>
    <lineage>
        <taxon>Bacteria</taxon>
        <taxon>Pseudomonadati</taxon>
        <taxon>Pseudomonadota</taxon>
        <taxon>Gammaproteobacteria</taxon>
        <taxon>Methylococcales</taxon>
        <taxon>Methylococcaceae</taxon>
        <taxon>Methylomonas</taxon>
    </lineage>
</organism>
<keyword evidence="5" id="KW-1185">Reference proteome</keyword>
<dbReference type="InterPro" id="IPR050879">
    <property type="entry name" value="Acyltransferase_3"/>
</dbReference>
<dbReference type="PANTHER" id="PTHR23028">
    <property type="entry name" value="ACETYLTRANSFERASE"/>
    <property type="match status" value="1"/>
</dbReference>
<evidence type="ECO:0000313" key="5">
    <source>
        <dbReference type="Proteomes" id="UP001524570"/>
    </source>
</evidence>
<proteinExistence type="predicted"/>
<evidence type="ECO:0000259" key="3">
    <source>
        <dbReference type="Pfam" id="PF19040"/>
    </source>
</evidence>
<feature type="transmembrane region" description="Helical" evidence="1">
    <location>
        <begin position="320"/>
        <end position="338"/>
    </location>
</feature>
<feature type="transmembrane region" description="Helical" evidence="1">
    <location>
        <begin position="354"/>
        <end position="372"/>
    </location>
</feature>
<feature type="transmembrane region" description="Helical" evidence="1">
    <location>
        <begin position="250"/>
        <end position="269"/>
    </location>
</feature>
<feature type="transmembrane region" description="Helical" evidence="1">
    <location>
        <begin position="170"/>
        <end position="188"/>
    </location>
</feature>
<reference evidence="4 5" key="1">
    <citation type="submission" date="2022-07" db="EMBL/GenBank/DDBJ databases">
        <title>Methylomonas rivi sp. nov., Methylomonas rosea sp. nov., Methylomonas aureus sp. nov. and Methylomonas subterranea sp. nov., four novel methanotrophs isolated from a freshwater creek and the deep terrestrial subsurface.</title>
        <authorList>
            <person name="Abin C."/>
            <person name="Sankaranarayanan K."/>
            <person name="Garner C."/>
            <person name="Sindelar R."/>
            <person name="Kotary K."/>
            <person name="Garner R."/>
            <person name="Barclay S."/>
            <person name="Lawson P."/>
            <person name="Krumholz L."/>
        </authorList>
    </citation>
    <scope>NUCLEOTIDE SEQUENCE [LARGE SCALE GENOMIC DNA]</scope>
    <source>
        <strain evidence="4 5">WSC-7</strain>
    </source>
</reference>
<dbReference type="Pfam" id="PF19040">
    <property type="entry name" value="SGNH"/>
    <property type="match status" value="1"/>
</dbReference>
<dbReference type="RefSeq" id="WP_256605847.1">
    <property type="nucleotide sequence ID" value="NZ_JANIBL010000008.1"/>
</dbReference>
<feature type="transmembrane region" description="Helical" evidence="1">
    <location>
        <begin position="147"/>
        <end position="163"/>
    </location>
</feature>
<feature type="transmembrane region" description="Helical" evidence="1">
    <location>
        <begin position="281"/>
        <end position="300"/>
    </location>
</feature>
<feature type="domain" description="SGNH" evidence="3">
    <location>
        <begin position="416"/>
        <end position="620"/>
    </location>
</feature>
<keyword evidence="4" id="KW-0012">Acyltransferase</keyword>
<feature type="transmembrane region" description="Helical" evidence="1">
    <location>
        <begin position="227"/>
        <end position="244"/>
    </location>
</feature>
<name>A0ABT1TQG5_9GAMM</name>
<protein>
    <submittedName>
        <fullName evidence="4">Acyltransferase</fullName>
    </submittedName>
</protein>
<evidence type="ECO:0000259" key="2">
    <source>
        <dbReference type="Pfam" id="PF01757"/>
    </source>
</evidence>
<feature type="domain" description="Acyltransferase 3" evidence="2">
    <location>
        <begin position="10"/>
        <end position="332"/>
    </location>
</feature>
<dbReference type="Proteomes" id="UP001524570">
    <property type="component" value="Unassembled WGS sequence"/>
</dbReference>
<dbReference type="EMBL" id="JANIBL010000008">
    <property type="protein sequence ID" value="MCQ8116611.1"/>
    <property type="molecule type" value="Genomic_DNA"/>
</dbReference>
<dbReference type="GO" id="GO:0016746">
    <property type="term" value="F:acyltransferase activity"/>
    <property type="evidence" value="ECO:0007669"/>
    <property type="project" value="UniProtKB-KW"/>
</dbReference>
<gene>
    <name evidence="4" type="ORF">NP589_04175</name>
</gene>
<evidence type="ECO:0000313" key="4">
    <source>
        <dbReference type="EMBL" id="MCQ8116611.1"/>
    </source>
</evidence>
<evidence type="ECO:0000256" key="1">
    <source>
        <dbReference type="SAM" id="Phobius"/>
    </source>
</evidence>
<keyword evidence="4" id="KW-0808">Transferase</keyword>
<feature type="transmembrane region" description="Helical" evidence="1">
    <location>
        <begin position="76"/>
        <end position="96"/>
    </location>
</feature>
<dbReference type="PANTHER" id="PTHR23028:SF53">
    <property type="entry name" value="ACYL_TRANSF_3 DOMAIN-CONTAINING PROTEIN"/>
    <property type="match status" value="1"/>
</dbReference>
<feature type="transmembrane region" description="Helical" evidence="1">
    <location>
        <begin position="194"/>
        <end position="215"/>
    </location>
</feature>
<comment type="caution">
    <text evidence="4">The sequence shown here is derived from an EMBL/GenBank/DDBJ whole genome shotgun (WGS) entry which is preliminary data.</text>
</comment>